<feature type="domain" description="Exonuclease VII large subunit C-terminal" evidence="7">
    <location>
        <begin position="117"/>
        <end position="333"/>
    </location>
</feature>
<keyword evidence="2 5" id="KW-0540">Nuclease</keyword>
<dbReference type="InterPro" id="IPR020579">
    <property type="entry name" value="Exonuc_VII_lsu_C"/>
</dbReference>
<evidence type="ECO:0000259" key="7">
    <source>
        <dbReference type="Pfam" id="PF02601"/>
    </source>
</evidence>
<dbReference type="CDD" id="cd04489">
    <property type="entry name" value="ExoVII_LU_OBF"/>
    <property type="match status" value="1"/>
</dbReference>
<comment type="function">
    <text evidence="5">Bidirectionally degrades single-stranded DNA into large acid-insoluble oligonucleotides, which are then degraded further into small acid-soluble oligonucleotides.</text>
</comment>
<dbReference type="GO" id="GO:0009318">
    <property type="term" value="C:exodeoxyribonuclease VII complex"/>
    <property type="evidence" value="ECO:0007669"/>
    <property type="project" value="UniProtKB-UniRule"/>
</dbReference>
<comment type="caution">
    <text evidence="9">The sequence shown here is derived from an EMBL/GenBank/DDBJ whole genome shotgun (WGS) entry which is preliminary data.</text>
</comment>
<evidence type="ECO:0000313" key="9">
    <source>
        <dbReference type="EMBL" id="KJV69349.1"/>
    </source>
</evidence>
<dbReference type="InterPro" id="IPR025824">
    <property type="entry name" value="OB-fold_nuc-bd_dom"/>
</dbReference>
<organism evidence="9 10">
    <name type="scientific">Candidatus Neoehrlichia procyonis str. RAC413</name>
    <dbReference type="NCBI Taxonomy" id="1359163"/>
    <lineage>
        <taxon>Bacteria</taxon>
        <taxon>Pseudomonadati</taxon>
        <taxon>Pseudomonadota</taxon>
        <taxon>Alphaproteobacteria</taxon>
        <taxon>Rickettsiales</taxon>
        <taxon>Anaplasmataceae</taxon>
        <taxon>Candidatus Neoehrlichia</taxon>
    </lineage>
</organism>
<dbReference type="PATRIC" id="fig|1359163.3.peg.711"/>
<dbReference type="GO" id="GO:0006308">
    <property type="term" value="P:DNA catabolic process"/>
    <property type="evidence" value="ECO:0007669"/>
    <property type="project" value="UniProtKB-UniRule"/>
</dbReference>
<accession>A0A0F3NR19</accession>
<dbReference type="NCBIfam" id="TIGR00237">
    <property type="entry name" value="xseA"/>
    <property type="match status" value="1"/>
</dbReference>
<dbReference type="HAMAP" id="MF_00378">
    <property type="entry name" value="Exonuc_7_L"/>
    <property type="match status" value="1"/>
</dbReference>
<dbReference type="GO" id="GO:0008855">
    <property type="term" value="F:exodeoxyribonuclease VII activity"/>
    <property type="evidence" value="ECO:0007669"/>
    <property type="project" value="UniProtKB-UniRule"/>
</dbReference>
<dbReference type="PANTHER" id="PTHR30008">
    <property type="entry name" value="EXODEOXYRIBONUCLEASE 7 LARGE SUBUNIT"/>
    <property type="match status" value="1"/>
</dbReference>
<keyword evidence="1 5" id="KW-0963">Cytoplasm</keyword>
<keyword evidence="4 5" id="KW-0269">Exonuclease</keyword>
<evidence type="ECO:0000256" key="4">
    <source>
        <dbReference type="ARBA" id="ARBA00022839"/>
    </source>
</evidence>
<keyword evidence="3 5" id="KW-0378">Hydrolase</keyword>
<feature type="domain" description="OB-fold nucleic acid binding" evidence="8">
    <location>
        <begin position="5"/>
        <end position="92"/>
    </location>
</feature>
<evidence type="ECO:0000256" key="1">
    <source>
        <dbReference type="ARBA" id="ARBA00022490"/>
    </source>
</evidence>
<dbReference type="EC" id="3.1.11.6" evidence="5"/>
<comment type="catalytic activity">
    <reaction evidence="5 6">
        <text>Exonucleolytic cleavage in either 5'- to 3'- or 3'- to 5'-direction to yield nucleoside 5'-phosphates.</text>
        <dbReference type="EC" id="3.1.11.6"/>
    </reaction>
</comment>
<evidence type="ECO:0000256" key="2">
    <source>
        <dbReference type="ARBA" id="ARBA00022722"/>
    </source>
</evidence>
<dbReference type="Pfam" id="PF02601">
    <property type="entry name" value="Exonuc_VII_L"/>
    <property type="match status" value="1"/>
</dbReference>
<evidence type="ECO:0000256" key="6">
    <source>
        <dbReference type="RuleBase" id="RU004355"/>
    </source>
</evidence>
<evidence type="ECO:0000259" key="8">
    <source>
        <dbReference type="Pfam" id="PF13742"/>
    </source>
</evidence>
<sequence length="389" mass="44324">MIPEFTVTEITRIFQHFVHETFNTIKVRGEVSNKSKPKSGHTYFTLKDDNAIIHAICWNNTKLNINLTDGMEVICTGFLTTYQSKYQLIIEHASLAGLGQLQAILEKTKKKLEQEGLFDIKNKKKLPILPQIIGVITSITGSVLQDIINRVKSRFPTHIVIHPVAVQGTEAHIQIIHAISQFNLAQNNRPGVLIIARGGGSTEDLWPFNEELLARAVANSQIPIISAIGHETDFTLIDYVADIRAPTPTAAVEIALPEKSQFLETINNKFYKIKTILQQLLDNKNCYLLKLNNKLLENKYKLKSLNYKLHEYNNKVNTLFKMLLLQKKQDLSNLFCKINYYNKEHLLNVGYTIIYDKSGKVIDKSKHLSFNDIITIEWKDGKRKAIIKS</sequence>
<dbReference type="AlphaFoldDB" id="A0A0F3NR19"/>
<dbReference type="GO" id="GO:0003676">
    <property type="term" value="F:nucleic acid binding"/>
    <property type="evidence" value="ECO:0007669"/>
    <property type="project" value="InterPro"/>
</dbReference>
<comment type="subcellular location">
    <subcellularLocation>
        <location evidence="5 6">Cytoplasm</location>
    </subcellularLocation>
</comment>
<keyword evidence="10" id="KW-1185">Reference proteome</keyword>
<dbReference type="OrthoDB" id="9802795at2"/>
<proteinExistence type="inferred from homology"/>
<gene>
    <name evidence="5 9" type="primary">xseA</name>
    <name evidence="9" type="ORF">NLO413_0738</name>
</gene>
<name>A0A0F3NR19_9RICK</name>
<dbReference type="EMBL" id="LANX01000001">
    <property type="protein sequence ID" value="KJV69349.1"/>
    <property type="molecule type" value="Genomic_DNA"/>
</dbReference>
<reference evidence="9 10" key="1">
    <citation type="submission" date="2015-02" db="EMBL/GenBank/DDBJ databases">
        <title>Genome Sequencing of Rickettsiales.</title>
        <authorList>
            <person name="Daugherty S.C."/>
            <person name="Su Q."/>
            <person name="Abolude K."/>
            <person name="Beier-Sexton M."/>
            <person name="Carlyon J.A."/>
            <person name="Carter R."/>
            <person name="Day N.P."/>
            <person name="Dumler S.J."/>
            <person name="Dyachenko V."/>
            <person name="Godinez A."/>
            <person name="Kurtti T.J."/>
            <person name="Lichay M."/>
            <person name="Mullins K.E."/>
            <person name="Ott S."/>
            <person name="Pappas-Brown V."/>
            <person name="Paris D.H."/>
            <person name="Patel P."/>
            <person name="Richards A.L."/>
            <person name="Sadzewicz L."/>
            <person name="Sears K."/>
            <person name="Seidman D."/>
            <person name="Sengamalay N."/>
            <person name="Stenos J."/>
            <person name="Tallon L.J."/>
            <person name="Vincent G."/>
            <person name="Fraser C.M."/>
            <person name="Munderloh U."/>
            <person name="Dunning-Hotopp J.C."/>
        </authorList>
    </citation>
    <scope>NUCLEOTIDE SEQUENCE [LARGE SCALE GENOMIC DNA]</scope>
    <source>
        <strain evidence="9 10">RAC413</strain>
    </source>
</reference>
<dbReference type="InterPro" id="IPR003753">
    <property type="entry name" value="Exonuc_VII_L"/>
</dbReference>
<protein>
    <recommendedName>
        <fullName evidence="5">Exodeoxyribonuclease 7 large subunit</fullName>
        <ecNumber evidence="5">3.1.11.6</ecNumber>
    </recommendedName>
    <alternativeName>
        <fullName evidence="5">Exodeoxyribonuclease VII large subunit</fullName>
        <shortName evidence="5">Exonuclease VII large subunit</shortName>
    </alternativeName>
</protein>
<evidence type="ECO:0000256" key="5">
    <source>
        <dbReference type="HAMAP-Rule" id="MF_00378"/>
    </source>
</evidence>
<evidence type="ECO:0000256" key="3">
    <source>
        <dbReference type="ARBA" id="ARBA00022801"/>
    </source>
</evidence>
<comment type="subunit">
    <text evidence="5">Heterooligomer composed of large and small subunits.</text>
</comment>
<evidence type="ECO:0000313" key="10">
    <source>
        <dbReference type="Proteomes" id="UP000033562"/>
    </source>
</evidence>
<dbReference type="Proteomes" id="UP000033562">
    <property type="component" value="Unassembled WGS sequence"/>
</dbReference>
<dbReference type="PANTHER" id="PTHR30008:SF0">
    <property type="entry name" value="EXODEOXYRIBONUCLEASE 7 LARGE SUBUNIT"/>
    <property type="match status" value="1"/>
</dbReference>
<dbReference type="Pfam" id="PF13742">
    <property type="entry name" value="tRNA_anti_2"/>
    <property type="match status" value="1"/>
</dbReference>
<comment type="similarity">
    <text evidence="5 6">Belongs to the XseA family.</text>
</comment>
<dbReference type="STRING" id="1359163.NLO413_0738"/>
<dbReference type="GO" id="GO:0005737">
    <property type="term" value="C:cytoplasm"/>
    <property type="evidence" value="ECO:0007669"/>
    <property type="project" value="UniProtKB-SubCell"/>
</dbReference>